<proteinExistence type="predicted"/>
<dbReference type="RefSeq" id="WP_100335384.1">
    <property type="nucleotide sequence ID" value="NZ_PGFA01000001.1"/>
</dbReference>
<dbReference type="EMBL" id="PGFA01000001">
    <property type="protein sequence ID" value="PJJ59682.1"/>
    <property type="molecule type" value="Genomic_DNA"/>
</dbReference>
<keyword evidence="3" id="KW-1185">Reference proteome</keyword>
<comment type="caution">
    <text evidence="2">The sequence shown here is derived from an EMBL/GenBank/DDBJ whole genome shotgun (WGS) entry which is preliminary data.</text>
</comment>
<gene>
    <name evidence="2" type="ORF">CLV45_1103</name>
</gene>
<dbReference type="Proteomes" id="UP000228535">
    <property type="component" value="Unassembled WGS sequence"/>
</dbReference>
<evidence type="ECO:0000313" key="3">
    <source>
        <dbReference type="Proteomes" id="UP000228535"/>
    </source>
</evidence>
<organism evidence="2 3">
    <name type="scientific">Hymenobacter chitinivorans DSM 11115</name>
    <dbReference type="NCBI Taxonomy" id="1121954"/>
    <lineage>
        <taxon>Bacteria</taxon>
        <taxon>Pseudomonadati</taxon>
        <taxon>Bacteroidota</taxon>
        <taxon>Cytophagia</taxon>
        <taxon>Cytophagales</taxon>
        <taxon>Hymenobacteraceae</taxon>
        <taxon>Hymenobacter</taxon>
    </lineage>
</organism>
<reference evidence="2 3" key="1">
    <citation type="submission" date="2017-11" db="EMBL/GenBank/DDBJ databases">
        <title>Genomic Encyclopedia of Archaeal and Bacterial Type Strains, Phase II (KMG-II): From Individual Species to Whole Genera.</title>
        <authorList>
            <person name="Goeker M."/>
        </authorList>
    </citation>
    <scope>NUCLEOTIDE SEQUENCE [LARGE SCALE GENOMIC DNA]</scope>
    <source>
        <strain evidence="2 3">DSM 11115</strain>
    </source>
</reference>
<feature type="compositionally biased region" description="Basic and acidic residues" evidence="1">
    <location>
        <begin position="48"/>
        <end position="63"/>
    </location>
</feature>
<accession>A0A2M9BP28</accession>
<feature type="region of interest" description="Disordered" evidence="1">
    <location>
        <begin position="1"/>
        <end position="63"/>
    </location>
</feature>
<evidence type="ECO:0000313" key="2">
    <source>
        <dbReference type="EMBL" id="PJJ59682.1"/>
    </source>
</evidence>
<dbReference type="AlphaFoldDB" id="A0A2M9BP28"/>
<name>A0A2M9BP28_9BACT</name>
<feature type="compositionally biased region" description="Basic and acidic residues" evidence="1">
    <location>
        <begin position="1"/>
        <end position="23"/>
    </location>
</feature>
<sequence length="63" mass="7533">MKRKHLSADHRTPKATSKEERIRHNNFSVELDPLPREQNQDYLPLKVRGPEPLRPMDFDRPGW</sequence>
<protein>
    <submittedName>
        <fullName evidence="2">Uncharacterized protein</fullName>
    </submittedName>
</protein>
<evidence type="ECO:0000256" key="1">
    <source>
        <dbReference type="SAM" id="MobiDB-lite"/>
    </source>
</evidence>
<dbReference type="OrthoDB" id="9853775at2"/>